<dbReference type="VEuPathDB" id="FungiDB:SCHCODRAFT_02665893"/>
<evidence type="ECO:0000313" key="4">
    <source>
        <dbReference type="Proteomes" id="UP000007431"/>
    </source>
</evidence>
<dbReference type="SUPFAM" id="SSF57850">
    <property type="entry name" value="RING/U-box"/>
    <property type="match status" value="1"/>
</dbReference>
<dbReference type="RefSeq" id="XP_003033462.1">
    <property type="nucleotide sequence ID" value="XM_003033416.1"/>
</dbReference>
<dbReference type="Proteomes" id="UP000007431">
    <property type="component" value="Unassembled WGS sequence"/>
</dbReference>
<dbReference type="HOGENOM" id="CLU_924886_0_0_1"/>
<dbReference type="KEGG" id="scm:SCHCO_02665893"/>
<feature type="region of interest" description="Disordered" evidence="2">
    <location>
        <begin position="246"/>
        <end position="301"/>
    </location>
</feature>
<sequence>MEPLFRCPIVFRSFPMAEMCFTKAHLLWKKPLDIFSKTSRARAQHAADFGVPEGSSTEDRDRDLTLHDGDQAGLERRNLENVFRCQQDEPMSLLAEAQYASRVRHKVRGSHGLSAGLLPSMPTAFAATSLVPEPALSSDDYSIGARSTPDATDCPDGHALGRHCFCNGCIDTLDIEGRACPMCRTFVRFVIPSPRFVETDHSAYDDLKRRYDQLRGECDTLKAERDALRASYEHLRAQLGQLQREARRTSHYSMAYSSPSPPAPPSAHDSGTPFQPGIPPRDLGAPHDARALRQHRLRHPT</sequence>
<feature type="region of interest" description="Disordered" evidence="2">
    <location>
        <begin position="46"/>
        <end position="65"/>
    </location>
</feature>
<proteinExistence type="predicted"/>
<dbReference type="AlphaFoldDB" id="D8Q1U1"/>
<accession>D8Q1U1</accession>
<feature type="coiled-coil region" evidence="1">
    <location>
        <begin position="204"/>
        <end position="245"/>
    </location>
</feature>
<feature type="compositionally biased region" description="Basic residues" evidence="2">
    <location>
        <begin position="292"/>
        <end position="301"/>
    </location>
</feature>
<evidence type="ECO:0000256" key="2">
    <source>
        <dbReference type="SAM" id="MobiDB-lite"/>
    </source>
</evidence>
<protein>
    <submittedName>
        <fullName evidence="3">Uncharacterized protein</fullName>
    </submittedName>
</protein>
<gene>
    <name evidence="3" type="ORF">SCHCODRAFT_108362</name>
</gene>
<organism evidence="4">
    <name type="scientific">Schizophyllum commune (strain H4-8 / FGSC 9210)</name>
    <name type="common">Split gill fungus</name>
    <dbReference type="NCBI Taxonomy" id="578458"/>
    <lineage>
        <taxon>Eukaryota</taxon>
        <taxon>Fungi</taxon>
        <taxon>Dikarya</taxon>
        <taxon>Basidiomycota</taxon>
        <taxon>Agaricomycotina</taxon>
        <taxon>Agaricomycetes</taxon>
        <taxon>Agaricomycetidae</taxon>
        <taxon>Agaricales</taxon>
        <taxon>Schizophyllaceae</taxon>
        <taxon>Schizophyllum</taxon>
    </lineage>
</organism>
<keyword evidence="1" id="KW-0175">Coiled coil</keyword>
<evidence type="ECO:0000256" key="1">
    <source>
        <dbReference type="SAM" id="Coils"/>
    </source>
</evidence>
<reference evidence="3 4" key="1">
    <citation type="journal article" date="2010" name="Nat. Biotechnol.">
        <title>Genome sequence of the model mushroom Schizophyllum commune.</title>
        <authorList>
            <person name="Ohm R.A."/>
            <person name="de Jong J.F."/>
            <person name="Lugones L.G."/>
            <person name="Aerts A."/>
            <person name="Kothe E."/>
            <person name="Stajich J.E."/>
            <person name="de Vries R.P."/>
            <person name="Record E."/>
            <person name="Levasseur A."/>
            <person name="Baker S.E."/>
            <person name="Bartholomew K.A."/>
            <person name="Coutinho P.M."/>
            <person name="Erdmann S."/>
            <person name="Fowler T.J."/>
            <person name="Gathman A.C."/>
            <person name="Lombard V."/>
            <person name="Henrissat B."/>
            <person name="Knabe N."/>
            <person name="Kuees U."/>
            <person name="Lilly W.W."/>
            <person name="Lindquist E."/>
            <person name="Lucas S."/>
            <person name="Magnuson J.K."/>
            <person name="Piumi F."/>
            <person name="Raudaskoski M."/>
            <person name="Salamov A."/>
            <person name="Schmutz J."/>
            <person name="Schwarze F.W.M.R."/>
            <person name="vanKuyk P.A."/>
            <person name="Horton J.S."/>
            <person name="Grigoriev I.V."/>
            <person name="Woesten H.A.B."/>
        </authorList>
    </citation>
    <scope>NUCLEOTIDE SEQUENCE [LARGE SCALE GENOMIC DNA]</scope>
    <source>
        <strain evidence="4">H4-8 / FGSC 9210</strain>
    </source>
</reference>
<dbReference type="InParanoid" id="D8Q1U1"/>
<evidence type="ECO:0000313" key="3">
    <source>
        <dbReference type="EMBL" id="EFI98559.1"/>
    </source>
</evidence>
<dbReference type="GeneID" id="9596008"/>
<feature type="non-terminal residue" evidence="3">
    <location>
        <position position="301"/>
    </location>
</feature>
<dbReference type="OrthoDB" id="10437405at2759"/>
<keyword evidence="4" id="KW-1185">Reference proteome</keyword>
<name>D8Q1U1_SCHCM</name>
<dbReference type="EMBL" id="GL377305">
    <property type="protein sequence ID" value="EFI98559.1"/>
    <property type="molecule type" value="Genomic_DNA"/>
</dbReference>